<dbReference type="Gene3D" id="3.40.50.300">
    <property type="entry name" value="P-loop containing nucleotide triphosphate hydrolases"/>
    <property type="match status" value="1"/>
</dbReference>
<dbReference type="EMBL" id="JARBHB010000001">
    <property type="protein sequence ID" value="KAJ8896863.1"/>
    <property type="molecule type" value="Genomic_DNA"/>
</dbReference>
<dbReference type="InterPro" id="IPR027417">
    <property type="entry name" value="P-loop_NTPase"/>
</dbReference>
<accession>A0ABQ9IJJ2</accession>
<evidence type="ECO:0000313" key="6">
    <source>
        <dbReference type="Proteomes" id="UP001159363"/>
    </source>
</evidence>
<comment type="caution">
    <text evidence="5">The sequence shown here is derived from an EMBL/GenBank/DDBJ whole genome shotgun (WGS) entry which is preliminary data.</text>
</comment>
<keyword evidence="1" id="KW-0547">Nucleotide-binding</keyword>
<proteinExistence type="predicted"/>
<feature type="domain" description="ABC transporter" evidence="4">
    <location>
        <begin position="54"/>
        <end position="98"/>
    </location>
</feature>
<keyword evidence="3" id="KW-0732">Signal</keyword>
<gene>
    <name evidence="5" type="ORF">PR048_002209</name>
</gene>
<reference evidence="5 6" key="1">
    <citation type="submission" date="2023-02" db="EMBL/GenBank/DDBJ databases">
        <title>LHISI_Scaffold_Assembly.</title>
        <authorList>
            <person name="Stuart O.P."/>
            <person name="Cleave R."/>
            <person name="Magrath M.J.L."/>
            <person name="Mikheyev A.S."/>
        </authorList>
    </citation>
    <scope>NUCLEOTIDE SEQUENCE [LARGE SCALE GENOMIC DNA]</scope>
    <source>
        <strain evidence="5">Daus_M_001</strain>
        <tissue evidence="5">Leg muscle</tissue>
    </source>
</reference>
<keyword evidence="2" id="KW-0067">ATP-binding</keyword>
<dbReference type="InterPro" id="IPR003439">
    <property type="entry name" value="ABC_transporter-like_ATP-bd"/>
</dbReference>
<evidence type="ECO:0000256" key="1">
    <source>
        <dbReference type="ARBA" id="ARBA00022741"/>
    </source>
</evidence>
<evidence type="ECO:0000313" key="5">
    <source>
        <dbReference type="EMBL" id="KAJ8896863.1"/>
    </source>
</evidence>
<organism evidence="5 6">
    <name type="scientific">Dryococelus australis</name>
    <dbReference type="NCBI Taxonomy" id="614101"/>
    <lineage>
        <taxon>Eukaryota</taxon>
        <taxon>Metazoa</taxon>
        <taxon>Ecdysozoa</taxon>
        <taxon>Arthropoda</taxon>
        <taxon>Hexapoda</taxon>
        <taxon>Insecta</taxon>
        <taxon>Pterygota</taxon>
        <taxon>Neoptera</taxon>
        <taxon>Polyneoptera</taxon>
        <taxon>Phasmatodea</taxon>
        <taxon>Verophasmatodea</taxon>
        <taxon>Anareolatae</taxon>
        <taxon>Phasmatidae</taxon>
        <taxon>Eurycanthinae</taxon>
        <taxon>Dryococelus</taxon>
    </lineage>
</organism>
<keyword evidence="6" id="KW-1185">Reference proteome</keyword>
<dbReference type="InterPro" id="IPR050173">
    <property type="entry name" value="ABC_transporter_C-like"/>
</dbReference>
<evidence type="ECO:0000256" key="2">
    <source>
        <dbReference type="ARBA" id="ARBA00022840"/>
    </source>
</evidence>
<evidence type="ECO:0000259" key="4">
    <source>
        <dbReference type="Pfam" id="PF00005"/>
    </source>
</evidence>
<dbReference type="PANTHER" id="PTHR24223">
    <property type="entry name" value="ATP-BINDING CASSETTE SUB-FAMILY C"/>
    <property type="match status" value="1"/>
</dbReference>
<dbReference type="Proteomes" id="UP001159363">
    <property type="component" value="Chromosome 1"/>
</dbReference>
<protein>
    <recommendedName>
        <fullName evidence="4">ABC transporter domain-containing protein</fullName>
    </recommendedName>
</protein>
<sequence>MMQPPTSLFGLLGTTLVLDSYAWLWHHMQDAENEHPVVVENGSFSWGKEESPVLKNINLSVNHGSLVAVVGTVGSGKSSLISALLGEMDKLSGRVNIKVSYSHEDSL</sequence>
<feature type="chain" id="PRO_5045757204" description="ABC transporter domain-containing protein" evidence="3">
    <location>
        <begin position="23"/>
        <end position="107"/>
    </location>
</feature>
<dbReference type="SUPFAM" id="SSF52540">
    <property type="entry name" value="P-loop containing nucleoside triphosphate hydrolases"/>
    <property type="match status" value="1"/>
</dbReference>
<feature type="signal peptide" evidence="3">
    <location>
        <begin position="1"/>
        <end position="22"/>
    </location>
</feature>
<name>A0ABQ9IJJ2_9NEOP</name>
<evidence type="ECO:0000256" key="3">
    <source>
        <dbReference type="SAM" id="SignalP"/>
    </source>
</evidence>
<dbReference type="Pfam" id="PF00005">
    <property type="entry name" value="ABC_tran"/>
    <property type="match status" value="1"/>
</dbReference>